<evidence type="ECO:0000313" key="3">
    <source>
        <dbReference type="Proteomes" id="UP000265419"/>
    </source>
</evidence>
<dbReference type="CDD" id="cd06587">
    <property type="entry name" value="VOC"/>
    <property type="match status" value="1"/>
</dbReference>
<dbReference type="InterPro" id="IPR041581">
    <property type="entry name" value="Glyoxalase_6"/>
</dbReference>
<reference evidence="2 3" key="1">
    <citation type="submission" date="2018-07" db="EMBL/GenBank/DDBJ databases">
        <title>Arthrobacter sp. nov., isolated from raw cow's milk with high bacterial count.</title>
        <authorList>
            <person name="Hahne J."/>
            <person name="Isele D."/>
            <person name="Lipski A."/>
        </authorList>
    </citation>
    <scope>NUCLEOTIDE SEQUENCE [LARGE SCALE GENOMIC DNA]</scope>
    <source>
        <strain evidence="2 3">JZ R-35</strain>
    </source>
</reference>
<dbReference type="InterPro" id="IPR029068">
    <property type="entry name" value="Glyas_Bleomycin-R_OHBP_Dase"/>
</dbReference>
<keyword evidence="3" id="KW-1185">Reference proteome</keyword>
<dbReference type="PANTHER" id="PTHR35908">
    <property type="entry name" value="HYPOTHETICAL FUSION PROTEIN"/>
    <property type="match status" value="1"/>
</dbReference>
<dbReference type="Pfam" id="PF18029">
    <property type="entry name" value="Glyoxalase_6"/>
    <property type="match status" value="1"/>
</dbReference>
<sequence>MIGTWQAVVFDCKDPDALASFYQELLGMIRVQADEDGGWVGIGDAPDRPAVAFQRVDGYVPPDWPAQELPQQAHIDVRVKDLDIAETEVLALGATATGEGGASFRVYLDPQGHPFCLVSW</sequence>
<evidence type="ECO:0000259" key="1">
    <source>
        <dbReference type="Pfam" id="PF18029"/>
    </source>
</evidence>
<dbReference type="RefSeq" id="WP_119424004.1">
    <property type="nucleotide sequence ID" value="NZ_QQXK01000007.1"/>
</dbReference>
<dbReference type="EMBL" id="QQXK01000007">
    <property type="protein sequence ID" value="RII42859.1"/>
    <property type="molecule type" value="Genomic_DNA"/>
</dbReference>
<gene>
    <name evidence="2" type="ORF">DWB68_04755</name>
</gene>
<dbReference type="Gene3D" id="3.10.180.10">
    <property type="entry name" value="2,3-Dihydroxybiphenyl 1,2-Dioxygenase, domain 1"/>
    <property type="match status" value="1"/>
</dbReference>
<dbReference type="PANTHER" id="PTHR35908:SF1">
    <property type="entry name" value="CONSERVED PROTEIN"/>
    <property type="match status" value="1"/>
</dbReference>
<evidence type="ECO:0000313" key="2">
    <source>
        <dbReference type="EMBL" id="RII42859.1"/>
    </source>
</evidence>
<protein>
    <submittedName>
        <fullName evidence="2">VOC family protein</fullName>
    </submittedName>
</protein>
<feature type="domain" description="Glyoxalase-like" evidence="1">
    <location>
        <begin position="7"/>
        <end position="118"/>
    </location>
</feature>
<comment type="caution">
    <text evidence="2">The sequence shown here is derived from an EMBL/GenBank/DDBJ whole genome shotgun (WGS) entry which is preliminary data.</text>
</comment>
<organism evidence="2 3">
    <name type="scientific">Galactobacter valiniphilus</name>
    <dbReference type="NCBI Taxonomy" id="2676122"/>
    <lineage>
        <taxon>Bacteria</taxon>
        <taxon>Bacillati</taxon>
        <taxon>Actinomycetota</taxon>
        <taxon>Actinomycetes</taxon>
        <taxon>Micrococcales</taxon>
        <taxon>Micrococcaceae</taxon>
        <taxon>Galactobacter</taxon>
    </lineage>
</organism>
<proteinExistence type="predicted"/>
<dbReference type="Proteomes" id="UP000265419">
    <property type="component" value="Unassembled WGS sequence"/>
</dbReference>
<dbReference type="SUPFAM" id="SSF54593">
    <property type="entry name" value="Glyoxalase/Bleomycin resistance protein/Dihydroxybiphenyl dioxygenase"/>
    <property type="match status" value="1"/>
</dbReference>
<accession>A0A399JFA6</accession>
<name>A0A399JFA6_9MICC</name>
<dbReference type="AlphaFoldDB" id="A0A399JFA6"/>